<gene>
    <name evidence="1" type="ORF">LCGC14_1805420</name>
</gene>
<evidence type="ECO:0000313" key="1">
    <source>
        <dbReference type="EMBL" id="KKM00340.1"/>
    </source>
</evidence>
<reference evidence="1" key="1">
    <citation type="journal article" date="2015" name="Nature">
        <title>Complex archaea that bridge the gap between prokaryotes and eukaryotes.</title>
        <authorList>
            <person name="Spang A."/>
            <person name="Saw J.H."/>
            <person name="Jorgensen S.L."/>
            <person name="Zaremba-Niedzwiedzka K."/>
            <person name="Martijn J."/>
            <person name="Lind A.E."/>
            <person name="van Eijk R."/>
            <person name="Schleper C."/>
            <person name="Guy L."/>
            <person name="Ettema T.J."/>
        </authorList>
    </citation>
    <scope>NUCLEOTIDE SEQUENCE</scope>
</reference>
<protein>
    <submittedName>
        <fullName evidence="1">Uncharacterized protein</fullName>
    </submittedName>
</protein>
<comment type="caution">
    <text evidence="1">The sequence shown here is derived from an EMBL/GenBank/DDBJ whole genome shotgun (WGS) entry which is preliminary data.</text>
</comment>
<name>A0A0F9GNA9_9ZZZZ</name>
<accession>A0A0F9GNA9</accession>
<dbReference type="AlphaFoldDB" id="A0A0F9GNA9"/>
<proteinExistence type="predicted"/>
<sequence>MKAYETCRLKLEERKVEQLERIADSLKRLEEFVVGWDEVFWLDEPKRS</sequence>
<organism evidence="1">
    <name type="scientific">marine sediment metagenome</name>
    <dbReference type="NCBI Taxonomy" id="412755"/>
    <lineage>
        <taxon>unclassified sequences</taxon>
        <taxon>metagenomes</taxon>
        <taxon>ecological metagenomes</taxon>
    </lineage>
</organism>
<dbReference type="EMBL" id="LAZR01017457">
    <property type="protein sequence ID" value="KKM00340.1"/>
    <property type="molecule type" value="Genomic_DNA"/>
</dbReference>